<dbReference type="AlphaFoldDB" id="A0A167PMB3"/>
<gene>
    <name evidence="1" type="ORF">PHYBLDRAFT_163326</name>
</gene>
<dbReference type="EMBL" id="KV440973">
    <property type="protein sequence ID" value="OAD78207.1"/>
    <property type="molecule type" value="Genomic_DNA"/>
</dbReference>
<protein>
    <submittedName>
        <fullName evidence="1">Uncharacterized protein</fullName>
    </submittedName>
</protein>
<dbReference type="Proteomes" id="UP000077315">
    <property type="component" value="Unassembled WGS sequence"/>
</dbReference>
<accession>A0A167PMB3</accession>
<dbReference type="InParanoid" id="A0A167PMB3"/>
<sequence>MVSIYFEATDLLLYQISVIFCVDYFGYHVPHNTIESAGLYSALKKPDSVQKKFIFFYVSFVVLGQTKTSVKEKVTSSYYEKPRVRFSSVYYAMSMVTIKDVFRLKTNSLWLKKSLSWERVVAQNIISYLDL</sequence>
<dbReference type="VEuPathDB" id="FungiDB:PHYBLDRAFT_163326"/>
<dbReference type="RefSeq" id="XP_018296247.1">
    <property type="nucleotide sequence ID" value="XM_018434774.1"/>
</dbReference>
<evidence type="ECO:0000313" key="1">
    <source>
        <dbReference type="EMBL" id="OAD78207.1"/>
    </source>
</evidence>
<proteinExistence type="predicted"/>
<organism evidence="1 2">
    <name type="scientific">Phycomyces blakesleeanus (strain ATCC 8743b / DSM 1359 / FGSC 10004 / NBRC 33097 / NRRL 1555)</name>
    <dbReference type="NCBI Taxonomy" id="763407"/>
    <lineage>
        <taxon>Eukaryota</taxon>
        <taxon>Fungi</taxon>
        <taxon>Fungi incertae sedis</taxon>
        <taxon>Mucoromycota</taxon>
        <taxon>Mucoromycotina</taxon>
        <taxon>Mucoromycetes</taxon>
        <taxon>Mucorales</taxon>
        <taxon>Phycomycetaceae</taxon>
        <taxon>Phycomyces</taxon>
    </lineage>
</organism>
<reference evidence="2" key="1">
    <citation type="submission" date="2015-06" db="EMBL/GenBank/DDBJ databases">
        <title>Expansion of signal transduction pathways in fungi by whole-genome duplication.</title>
        <authorList>
            <consortium name="DOE Joint Genome Institute"/>
            <person name="Corrochano L.M."/>
            <person name="Kuo A."/>
            <person name="Marcet-Houben M."/>
            <person name="Polaino S."/>
            <person name="Salamov A."/>
            <person name="Villalobos J.M."/>
            <person name="Alvarez M.I."/>
            <person name="Avalos J."/>
            <person name="Benito E.P."/>
            <person name="Benoit I."/>
            <person name="Burger G."/>
            <person name="Camino L.P."/>
            <person name="Canovas D."/>
            <person name="Cerda-Olmedo E."/>
            <person name="Cheng J.-F."/>
            <person name="Dominguez A."/>
            <person name="Elias M."/>
            <person name="Eslava A.P."/>
            <person name="Glaser F."/>
            <person name="Grimwood J."/>
            <person name="Gutierrez G."/>
            <person name="Heitman J."/>
            <person name="Henrissat B."/>
            <person name="Iturriaga E.A."/>
            <person name="Lang B.F."/>
            <person name="Lavin J.L."/>
            <person name="Lee S."/>
            <person name="Li W."/>
            <person name="Lindquist E."/>
            <person name="Lopez-Garcia S."/>
            <person name="Luque E.M."/>
            <person name="Marcos A.T."/>
            <person name="Martin J."/>
            <person name="McCluskey K."/>
            <person name="Medina H.R."/>
            <person name="Miralles-Duran A."/>
            <person name="Miyazaki A."/>
            <person name="Munoz-Torres E."/>
            <person name="Oguiza J.A."/>
            <person name="Ohm R."/>
            <person name="Olmedo M."/>
            <person name="Orejas M."/>
            <person name="Ortiz-Castellanos L."/>
            <person name="Pisabarro A.G."/>
            <person name="Rodriguez-Romero J."/>
            <person name="Ruiz-Herrera J."/>
            <person name="Ruiz-Vazquez R."/>
            <person name="Sanz C."/>
            <person name="Schackwitz W."/>
            <person name="Schmutz J."/>
            <person name="Shahriari M."/>
            <person name="Shelest E."/>
            <person name="Silva-Franco F."/>
            <person name="Soanes D."/>
            <person name="Syed K."/>
            <person name="Tagua V.G."/>
            <person name="Talbot N.J."/>
            <person name="Thon M."/>
            <person name="De vries R.P."/>
            <person name="Wiebenga A."/>
            <person name="Yadav J.S."/>
            <person name="Braun E.L."/>
            <person name="Baker S."/>
            <person name="Garre V."/>
            <person name="Horwitz B."/>
            <person name="Torres-Martinez S."/>
            <person name="Idnurm A."/>
            <person name="Herrera-Estrella A."/>
            <person name="Gabaldon T."/>
            <person name="Grigoriev I.V."/>
        </authorList>
    </citation>
    <scope>NUCLEOTIDE SEQUENCE [LARGE SCALE GENOMIC DNA]</scope>
    <source>
        <strain evidence="2">NRRL 1555(-)</strain>
    </source>
</reference>
<keyword evidence="2" id="KW-1185">Reference proteome</keyword>
<dbReference type="GeneID" id="28995680"/>
<evidence type="ECO:0000313" key="2">
    <source>
        <dbReference type="Proteomes" id="UP000077315"/>
    </source>
</evidence>
<name>A0A167PMB3_PHYB8</name>